<keyword evidence="1" id="KW-0456">Lyase</keyword>
<dbReference type="InterPro" id="IPR032466">
    <property type="entry name" value="Metal_Hydrolase"/>
</dbReference>
<dbReference type="OrthoDB" id="7325417at2"/>
<dbReference type="STRING" id="1770058.A3840_18830"/>
<feature type="domain" description="Amidohydrolase-related" evidence="2">
    <location>
        <begin position="61"/>
        <end position="259"/>
    </location>
</feature>
<dbReference type="Pfam" id="PF04909">
    <property type="entry name" value="Amidohydro_2"/>
    <property type="match status" value="1"/>
</dbReference>
<accession>A0A178HKD3</accession>
<organism evidence="3 4">
    <name type="scientific">Devosia elaeis</name>
    <dbReference type="NCBI Taxonomy" id="1770058"/>
    <lineage>
        <taxon>Bacteria</taxon>
        <taxon>Pseudomonadati</taxon>
        <taxon>Pseudomonadota</taxon>
        <taxon>Alphaproteobacteria</taxon>
        <taxon>Hyphomicrobiales</taxon>
        <taxon>Devosiaceae</taxon>
        <taxon>Devosia</taxon>
    </lineage>
</organism>
<dbReference type="Proteomes" id="UP000078389">
    <property type="component" value="Unassembled WGS sequence"/>
</dbReference>
<dbReference type="SUPFAM" id="SSF51556">
    <property type="entry name" value="Metallo-dependent hydrolases"/>
    <property type="match status" value="1"/>
</dbReference>
<keyword evidence="4" id="KW-1185">Reference proteome</keyword>
<proteinExistence type="predicted"/>
<name>A0A178HKD3_9HYPH</name>
<reference evidence="3 4" key="1">
    <citation type="submission" date="2016-03" db="EMBL/GenBank/DDBJ databases">
        <title>Genome sequencing of Devosia sp. S37.</title>
        <authorList>
            <person name="Mohd Nor M."/>
        </authorList>
    </citation>
    <scope>NUCLEOTIDE SEQUENCE [LARGE SCALE GENOMIC DNA]</scope>
    <source>
        <strain evidence="3 4">S37</strain>
    </source>
</reference>
<dbReference type="GO" id="GO:0016831">
    <property type="term" value="F:carboxy-lyase activity"/>
    <property type="evidence" value="ECO:0007669"/>
    <property type="project" value="InterPro"/>
</dbReference>
<dbReference type="GO" id="GO:0019748">
    <property type="term" value="P:secondary metabolic process"/>
    <property type="evidence" value="ECO:0007669"/>
    <property type="project" value="TreeGrafter"/>
</dbReference>
<dbReference type="InterPro" id="IPR006680">
    <property type="entry name" value="Amidohydro-rel"/>
</dbReference>
<protein>
    <recommendedName>
        <fullName evidence="2">Amidohydrolase-related domain-containing protein</fullName>
    </recommendedName>
</protein>
<dbReference type="InterPro" id="IPR032465">
    <property type="entry name" value="ACMSD"/>
</dbReference>
<dbReference type="GO" id="GO:0016787">
    <property type="term" value="F:hydrolase activity"/>
    <property type="evidence" value="ECO:0007669"/>
    <property type="project" value="InterPro"/>
</dbReference>
<evidence type="ECO:0000313" key="4">
    <source>
        <dbReference type="Proteomes" id="UP000078389"/>
    </source>
</evidence>
<dbReference type="Gene3D" id="3.20.20.140">
    <property type="entry name" value="Metal-dependent hydrolases"/>
    <property type="match status" value="1"/>
</dbReference>
<dbReference type="PANTHER" id="PTHR21240:SF28">
    <property type="entry name" value="ISO-OROTATE DECARBOXYLASE (EUROFUNG)"/>
    <property type="match status" value="1"/>
</dbReference>
<dbReference type="RefSeq" id="WP_067460780.1">
    <property type="nucleotide sequence ID" value="NZ_LVVY01000151.1"/>
</dbReference>
<evidence type="ECO:0000259" key="2">
    <source>
        <dbReference type="Pfam" id="PF04909"/>
    </source>
</evidence>
<dbReference type="GO" id="GO:0005737">
    <property type="term" value="C:cytoplasm"/>
    <property type="evidence" value="ECO:0007669"/>
    <property type="project" value="TreeGrafter"/>
</dbReference>
<dbReference type="AlphaFoldDB" id="A0A178HKD3"/>
<evidence type="ECO:0000313" key="3">
    <source>
        <dbReference type="EMBL" id="OAM72979.1"/>
    </source>
</evidence>
<evidence type="ECO:0000256" key="1">
    <source>
        <dbReference type="ARBA" id="ARBA00023239"/>
    </source>
</evidence>
<gene>
    <name evidence="3" type="ORF">A3840_18830</name>
</gene>
<sequence length="263" mass="29247">MTSPDTASLIVDADCHISSSRFDSLAMVAEDLIEKMDRAGVDKSLIWLKPPYTKDIAPENKAIHDAVKRFPDRFLGFGWTNPHLGVQHAKDTVTRCYEEYGLLGIKFNGAQDDYVIDDAELSMPVIEHAARYGKPIAFHIGADFFEQTHPFRLGNIAARFPEIKFLMIHIGGAAFPALDRSAIEIASQHDNISVIGSAIHERAILKAIEVLGHDRVCFGSDMPFFLMHARLAMYEALLRHHSGEARRAVLGDNIRRVVGDLVA</sequence>
<comment type="caution">
    <text evidence="3">The sequence shown here is derived from an EMBL/GenBank/DDBJ whole genome shotgun (WGS) entry which is preliminary data.</text>
</comment>
<dbReference type="PANTHER" id="PTHR21240">
    <property type="entry name" value="2-AMINO-3-CARBOXYLMUCONATE-6-SEMIALDEHYDE DECARBOXYLASE"/>
    <property type="match status" value="1"/>
</dbReference>
<dbReference type="EMBL" id="LVVY01000151">
    <property type="protein sequence ID" value="OAM72979.1"/>
    <property type="molecule type" value="Genomic_DNA"/>
</dbReference>